<feature type="transmembrane region" description="Helical" evidence="2">
    <location>
        <begin position="12"/>
        <end position="33"/>
    </location>
</feature>
<keyword evidence="2" id="KW-1133">Transmembrane helix</keyword>
<evidence type="ECO:0000256" key="1">
    <source>
        <dbReference type="SAM" id="MobiDB-lite"/>
    </source>
</evidence>
<reference evidence="3" key="1">
    <citation type="journal article" date="2020" name="Stud. Mycol.">
        <title>101 Dothideomycetes genomes: a test case for predicting lifestyles and emergence of pathogens.</title>
        <authorList>
            <person name="Haridas S."/>
            <person name="Albert R."/>
            <person name="Binder M."/>
            <person name="Bloem J."/>
            <person name="Labutti K."/>
            <person name="Salamov A."/>
            <person name="Andreopoulos B."/>
            <person name="Baker S."/>
            <person name="Barry K."/>
            <person name="Bills G."/>
            <person name="Bluhm B."/>
            <person name="Cannon C."/>
            <person name="Castanera R."/>
            <person name="Culley D."/>
            <person name="Daum C."/>
            <person name="Ezra D."/>
            <person name="Gonzalez J."/>
            <person name="Henrissat B."/>
            <person name="Kuo A."/>
            <person name="Liang C."/>
            <person name="Lipzen A."/>
            <person name="Lutzoni F."/>
            <person name="Magnuson J."/>
            <person name="Mondo S."/>
            <person name="Nolan M."/>
            <person name="Ohm R."/>
            <person name="Pangilinan J."/>
            <person name="Park H.-J."/>
            <person name="Ramirez L."/>
            <person name="Alfaro M."/>
            <person name="Sun H."/>
            <person name="Tritt A."/>
            <person name="Yoshinaga Y."/>
            <person name="Zwiers L.-H."/>
            <person name="Turgeon B."/>
            <person name="Goodwin S."/>
            <person name="Spatafora J."/>
            <person name="Crous P."/>
            <person name="Grigoriev I."/>
        </authorList>
    </citation>
    <scope>NUCLEOTIDE SEQUENCE</scope>
    <source>
        <strain evidence="3">CBS 379.55</strain>
    </source>
</reference>
<keyword evidence="2" id="KW-0472">Membrane</keyword>
<dbReference type="EMBL" id="ML986534">
    <property type="protein sequence ID" value="KAF2271719.1"/>
    <property type="molecule type" value="Genomic_DNA"/>
</dbReference>
<evidence type="ECO:0000313" key="4">
    <source>
        <dbReference type="Proteomes" id="UP000800097"/>
    </source>
</evidence>
<dbReference type="Proteomes" id="UP000800097">
    <property type="component" value="Unassembled WGS sequence"/>
</dbReference>
<dbReference type="RefSeq" id="XP_033649258.1">
    <property type="nucleotide sequence ID" value="XM_033794216.1"/>
</dbReference>
<keyword evidence="4" id="KW-1185">Reference proteome</keyword>
<protein>
    <submittedName>
        <fullName evidence="3">Uncharacterized protein</fullName>
    </submittedName>
</protein>
<organism evidence="3 4">
    <name type="scientific">Westerdykella ornata</name>
    <dbReference type="NCBI Taxonomy" id="318751"/>
    <lineage>
        <taxon>Eukaryota</taxon>
        <taxon>Fungi</taxon>
        <taxon>Dikarya</taxon>
        <taxon>Ascomycota</taxon>
        <taxon>Pezizomycotina</taxon>
        <taxon>Dothideomycetes</taxon>
        <taxon>Pleosporomycetidae</taxon>
        <taxon>Pleosporales</taxon>
        <taxon>Sporormiaceae</taxon>
        <taxon>Westerdykella</taxon>
    </lineage>
</organism>
<feature type="compositionally biased region" description="Basic residues" evidence="1">
    <location>
        <begin position="125"/>
        <end position="136"/>
    </location>
</feature>
<gene>
    <name evidence="3" type="ORF">EI97DRAFT_260296</name>
</gene>
<sequence length="136" mass="15187">MYNSGLSFLVMFFRQCFCFSVRLGFYLVATALYKSTLSRVSIVETDYGSNPDPVWKVHWLPILSARPVSQPRALQGTIGSPVMQRLQDGPPGSRRSLSEKHNGRTRFRGSTGSGSGSRVSAFRATLHHHDQRGRNT</sequence>
<dbReference type="GeneID" id="54547391"/>
<feature type="region of interest" description="Disordered" evidence="1">
    <location>
        <begin position="77"/>
        <end position="136"/>
    </location>
</feature>
<proteinExistence type="predicted"/>
<accession>A0A6A6J927</accession>
<evidence type="ECO:0000313" key="3">
    <source>
        <dbReference type="EMBL" id="KAF2271719.1"/>
    </source>
</evidence>
<evidence type="ECO:0000256" key="2">
    <source>
        <dbReference type="SAM" id="Phobius"/>
    </source>
</evidence>
<name>A0A6A6J927_WESOR</name>
<keyword evidence="2" id="KW-0812">Transmembrane</keyword>
<dbReference type="AlphaFoldDB" id="A0A6A6J927"/>